<feature type="domain" description="VWFA" evidence="1">
    <location>
        <begin position="55"/>
        <end position="240"/>
    </location>
</feature>
<accession>A0A6C0ASA6</accession>
<sequence length="516" mass="59008">MSSIIENTLFTKQAINFDPVDLNTQLVPAPLTGDIKFGIIDLKALSSPLTEEILEFIFQLDRSGSMSDLCSDGRTKMQHIIHTMSNIVTYFRENTALKVFITVEAFDDKLYSIVARTNITEENYKEITKKIEDLTPRGSTDIGIALNRVKEISTNLRNQFPDHKLNHIFMTDGQITQGVNKYNTLSALVDSEITNAFIGFGIDHDAVLLNALSADVNSNYYFIDKLENAGLVYGEILHGIVYRFLTDVIINISEGLIYNFRINEWGPSLSVGEIVSESNKTYHIVSNSPAVCSAQLICRRVLDDTEENLVILKEEDTDLTKYIFRQRNQQHLFAVKEFIAKKKADNYLIDEVQRDAINNEKYKLKQILRDYFKELKKYVADNNLSDDIFYQNLCDDIYISIQTFTTLHGVMYINSRLESQGTQRAYNVTSVPIRERRNFNGITRSIRRQNAMCGNQMDPDNYYGDDDDEDQELDLTLDHQISSSVSTPYRSSSQTVVMRSVSNNTNDFKEDFTLPI</sequence>
<dbReference type="Gene3D" id="3.40.50.410">
    <property type="entry name" value="von Willebrand factor, type A domain"/>
    <property type="match status" value="1"/>
</dbReference>
<organism evidence="2">
    <name type="scientific">viral metagenome</name>
    <dbReference type="NCBI Taxonomy" id="1070528"/>
    <lineage>
        <taxon>unclassified sequences</taxon>
        <taxon>metagenomes</taxon>
        <taxon>organismal metagenomes</taxon>
    </lineage>
</organism>
<evidence type="ECO:0000259" key="1">
    <source>
        <dbReference type="PROSITE" id="PS50234"/>
    </source>
</evidence>
<dbReference type="SUPFAM" id="SSF53300">
    <property type="entry name" value="vWA-like"/>
    <property type="match status" value="1"/>
</dbReference>
<name>A0A6C0ASA6_9ZZZZ</name>
<dbReference type="SMART" id="SM00327">
    <property type="entry name" value="VWA"/>
    <property type="match status" value="1"/>
</dbReference>
<reference evidence="2" key="1">
    <citation type="journal article" date="2020" name="Nature">
        <title>Giant virus diversity and host interactions through global metagenomics.</title>
        <authorList>
            <person name="Schulz F."/>
            <person name="Roux S."/>
            <person name="Paez-Espino D."/>
            <person name="Jungbluth S."/>
            <person name="Walsh D.A."/>
            <person name="Denef V.J."/>
            <person name="McMahon K.D."/>
            <person name="Konstantinidis K.T."/>
            <person name="Eloe-Fadrosh E.A."/>
            <person name="Kyrpides N.C."/>
            <person name="Woyke T."/>
        </authorList>
    </citation>
    <scope>NUCLEOTIDE SEQUENCE</scope>
    <source>
        <strain evidence="2">GVMAG-S-1101165-79</strain>
    </source>
</reference>
<dbReference type="Pfam" id="PF13519">
    <property type="entry name" value="VWA_2"/>
    <property type="match status" value="1"/>
</dbReference>
<dbReference type="InterPro" id="IPR002035">
    <property type="entry name" value="VWF_A"/>
</dbReference>
<protein>
    <recommendedName>
        <fullName evidence="1">VWFA domain-containing protein</fullName>
    </recommendedName>
</protein>
<dbReference type="AlphaFoldDB" id="A0A6C0ASA6"/>
<evidence type="ECO:0000313" key="2">
    <source>
        <dbReference type="EMBL" id="QHS82363.1"/>
    </source>
</evidence>
<proteinExistence type="predicted"/>
<dbReference type="InterPro" id="IPR036465">
    <property type="entry name" value="vWFA_dom_sf"/>
</dbReference>
<dbReference type="PROSITE" id="PS50234">
    <property type="entry name" value="VWFA"/>
    <property type="match status" value="1"/>
</dbReference>
<dbReference type="EMBL" id="MN740765">
    <property type="protein sequence ID" value="QHS82363.1"/>
    <property type="molecule type" value="Genomic_DNA"/>
</dbReference>